<feature type="compositionally biased region" description="Basic residues" evidence="1">
    <location>
        <begin position="50"/>
        <end position="65"/>
    </location>
</feature>
<dbReference type="EMBL" id="BKCJ011836027">
    <property type="protein sequence ID" value="GFD57014.1"/>
    <property type="molecule type" value="Genomic_DNA"/>
</dbReference>
<evidence type="ECO:0000256" key="1">
    <source>
        <dbReference type="SAM" id="MobiDB-lite"/>
    </source>
</evidence>
<feature type="non-terminal residue" evidence="2">
    <location>
        <position position="89"/>
    </location>
</feature>
<accession>A0A699XKJ0</accession>
<gene>
    <name evidence="2" type="ORF">Tci_928983</name>
</gene>
<name>A0A699XKJ0_TANCI</name>
<evidence type="ECO:0000313" key="2">
    <source>
        <dbReference type="EMBL" id="GFD57014.1"/>
    </source>
</evidence>
<feature type="compositionally biased region" description="Basic residues" evidence="1">
    <location>
        <begin position="73"/>
        <end position="89"/>
    </location>
</feature>
<dbReference type="AlphaFoldDB" id="A0A699XKJ0"/>
<feature type="compositionally biased region" description="Low complexity" evidence="1">
    <location>
        <begin position="11"/>
        <end position="21"/>
    </location>
</feature>
<feature type="non-terminal residue" evidence="2">
    <location>
        <position position="1"/>
    </location>
</feature>
<comment type="caution">
    <text evidence="2">The sequence shown here is derived from an EMBL/GenBank/DDBJ whole genome shotgun (WGS) entry which is preliminary data.</text>
</comment>
<protein>
    <submittedName>
        <fullName evidence="2">Uncharacterized protein</fullName>
    </submittedName>
</protein>
<feature type="region of interest" description="Disordered" evidence="1">
    <location>
        <begin position="1"/>
        <end position="89"/>
    </location>
</feature>
<reference evidence="2" key="1">
    <citation type="journal article" date="2019" name="Sci. Rep.">
        <title>Draft genome of Tanacetum cinerariifolium, the natural source of mosquito coil.</title>
        <authorList>
            <person name="Yamashiro T."/>
            <person name="Shiraishi A."/>
            <person name="Satake H."/>
            <person name="Nakayama K."/>
        </authorList>
    </citation>
    <scope>NUCLEOTIDE SEQUENCE</scope>
</reference>
<proteinExistence type="predicted"/>
<sequence>AFRVARQSRSGAAQPQALPGAGLRGARRDGDLEHGSLAAAGRWPTDAAARRRHPRRHRAARRRPRILAGAARRGVRGTHGQARRSVHPR</sequence>
<organism evidence="2">
    <name type="scientific">Tanacetum cinerariifolium</name>
    <name type="common">Dalmatian daisy</name>
    <name type="synonym">Chrysanthemum cinerariifolium</name>
    <dbReference type="NCBI Taxonomy" id="118510"/>
    <lineage>
        <taxon>Eukaryota</taxon>
        <taxon>Viridiplantae</taxon>
        <taxon>Streptophyta</taxon>
        <taxon>Embryophyta</taxon>
        <taxon>Tracheophyta</taxon>
        <taxon>Spermatophyta</taxon>
        <taxon>Magnoliopsida</taxon>
        <taxon>eudicotyledons</taxon>
        <taxon>Gunneridae</taxon>
        <taxon>Pentapetalae</taxon>
        <taxon>asterids</taxon>
        <taxon>campanulids</taxon>
        <taxon>Asterales</taxon>
        <taxon>Asteraceae</taxon>
        <taxon>Asteroideae</taxon>
        <taxon>Anthemideae</taxon>
        <taxon>Anthemidinae</taxon>
        <taxon>Tanacetum</taxon>
    </lineage>
</organism>